<protein>
    <recommendedName>
        <fullName evidence="9">Receptor ligand binding region domain-containing protein</fullName>
    </recommendedName>
</protein>
<dbReference type="GO" id="GO:0004930">
    <property type="term" value="F:G protein-coupled receptor activity"/>
    <property type="evidence" value="ECO:0007669"/>
    <property type="project" value="InterPro"/>
</dbReference>
<evidence type="ECO:0000256" key="7">
    <source>
        <dbReference type="SAM" id="MobiDB-lite"/>
    </source>
</evidence>
<dbReference type="SUPFAM" id="SSF53822">
    <property type="entry name" value="Periplasmic binding protein-like I"/>
    <property type="match status" value="2"/>
</dbReference>
<comment type="caution">
    <text evidence="10">The sequence shown here is derived from an EMBL/GenBank/DDBJ whole genome shotgun (WGS) entry which is preliminary data.</text>
</comment>
<feature type="region of interest" description="Disordered" evidence="7">
    <location>
        <begin position="1238"/>
        <end position="1275"/>
    </location>
</feature>
<keyword evidence="4 8" id="KW-0472">Membrane</keyword>
<keyword evidence="2 8" id="KW-0812">Transmembrane</keyword>
<organism evidence="10 11">
    <name type="scientific">Pomacea canaliculata</name>
    <name type="common">Golden apple snail</name>
    <dbReference type="NCBI Taxonomy" id="400727"/>
    <lineage>
        <taxon>Eukaryota</taxon>
        <taxon>Metazoa</taxon>
        <taxon>Spiralia</taxon>
        <taxon>Lophotrochozoa</taxon>
        <taxon>Mollusca</taxon>
        <taxon>Gastropoda</taxon>
        <taxon>Caenogastropoda</taxon>
        <taxon>Architaenioglossa</taxon>
        <taxon>Ampullarioidea</taxon>
        <taxon>Ampullariidae</taxon>
        <taxon>Pomacea</taxon>
    </lineage>
</organism>
<feature type="compositionally biased region" description="Low complexity" evidence="7">
    <location>
        <begin position="1259"/>
        <end position="1274"/>
    </location>
</feature>
<dbReference type="InterPro" id="IPR001828">
    <property type="entry name" value="ANF_lig-bd_rcpt"/>
</dbReference>
<feature type="transmembrane region" description="Helical" evidence="8">
    <location>
        <begin position="1096"/>
        <end position="1121"/>
    </location>
</feature>
<evidence type="ECO:0000259" key="9">
    <source>
        <dbReference type="Pfam" id="PF01094"/>
    </source>
</evidence>
<dbReference type="Pfam" id="PF01094">
    <property type="entry name" value="ANF_receptor"/>
    <property type="match status" value="2"/>
</dbReference>
<keyword evidence="6" id="KW-0325">Glycoprotein</keyword>
<dbReference type="Proteomes" id="UP000245119">
    <property type="component" value="Linkage Group LG9"/>
</dbReference>
<proteinExistence type="predicted"/>
<keyword evidence="5" id="KW-0675">Receptor</keyword>
<feature type="compositionally biased region" description="Polar residues" evidence="7">
    <location>
        <begin position="1369"/>
        <end position="1386"/>
    </location>
</feature>
<dbReference type="EMBL" id="PZQS01000009">
    <property type="protein sequence ID" value="PVD25083.1"/>
    <property type="molecule type" value="Genomic_DNA"/>
</dbReference>
<evidence type="ECO:0000256" key="2">
    <source>
        <dbReference type="ARBA" id="ARBA00022692"/>
    </source>
</evidence>
<evidence type="ECO:0000256" key="8">
    <source>
        <dbReference type="SAM" id="Phobius"/>
    </source>
</evidence>
<keyword evidence="3 8" id="KW-1133">Transmembrane helix</keyword>
<feature type="region of interest" description="Disordered" evidence="7">
    <location>
        <begin position="1137"/>
        <end position="1220"/>
    </location>
</feature>
<dbReference type="InterPro" id="IPR000337">
    <property type="entry name" value="GPCR_3"/>
</dbReference>
<feature type="domain" description="Receptor ligand binding region" evidence="9">
    <location>
        <begin position="147"/>
        <end position="479"/>
    </location>
</feature>
<evidence type="ECO:0000256" key="4">
    <source>
        <dbReference type="ARBA" id="ARBA00023136"/>
    </source>
</evidence>
<comment type="subcellular location">
    <subcellularLocation>
        <location evidence="1">Membrane</location>
        <topology evidence="1">Multi-pass membrane protein</topology>
    </subcellularLocation>
</comment>
<sequence>DGPSAACRDGHHGFYGYRSVSSAKEQALVVCDVTDQRLSLTPARRLLYHVTLVVVLSTCVALATAANTTNDEGFCQTRYLSSVQDPCRTGGNVSRVTSQAVGVAAILEMRSPAGRQCGEVSGVNLQVAAALLWAVQLLNGDLSPQGDSFIPGIHLELQVYDDCSQEILAARLVSEVLNIHPNNCVLARPPLAGVIGTSISPTTTRIASLLADTHVPQFGVSATLPELSYSSLYPSFFRTVPSDLMQSKVLVQMVTRLKWNYVAGMYTRDNYGTQGFQEFKRLAAEAGICIFREQSFLHSDSDMEDQMEVFVRMLLIDMVNTGNSLGVVYFGQSLEARRLFQMIQDRRAKWHDQQKFNQIHWVFSDGVGTSVEVAKRITEYSSTFLSISPAPLPLRDFRRFFVDLLRSSQKPDPYWSTLLAEYIAQKLPCDPGASSSCDVEMSFHISDYLPAALDAIYSLAALLKTAHKLRCPGGGLCPELMEAVRGGLLQSVQPTALNYSEFFDNDYVPEEFRNNRVLVSNEYGDFVAANMPLYYISMARSGAWKKIGEYTNGSVSIDASADFTNVGSSECRTSCTQCRRSDTSVFYHQPGDLLLLGLYSIHKPESPTSFRCGQYRGQSSSVVALEAFLQTLQALAADEGHQPGVAYPRVGGLVLDDCYNSLTAVSLLSGLFSKKINLTSSSTGEVIDMDKVVAVIGSQSSTVTLSSLSVLTPLRMPMISYSSTSADLNDRVSYPFFSRTVPSDSVQARALLNLAKLMNVTYLGAFHQNNNYGIRGMQSFIAMAEEAGVCVETSIPLEESTSQVELLSHLRYLGNQDVKVIVAFVTQPTAVNILDALQGYSVNFVFLASEAWGTGPGTLQGVRGMKARGSLVLTVDTTREVGGVDMETYLRGLTPASAITDTWTRDMWEALMMCNLPGSFENEYPSPCNQSARILADTVKTLAHDQKVVQTINSVYSVVNALRSLCSSQRRVSLLDGEGLTRAIRTVELRDKSGQTFRPFLDSGNGNTGFTVYNVQKTSSSGYAYVKVGSYDPSTGLNVQRGDLVFYNQLGQPQSAIISSCAHKDRCAICNNAEVTATPGPLAQPTSLKQDNSGPLVAGVAVLGVVCILLLVLLGVGVLLARRSRVLTLKIFGRYGRRNGAHTNGNNGLESRRDPGRINSAFTPTSPRVSLPLPPLPTGDYDRCSLSSPSPSTNSQAAREPTPSLRGQTSQQSPSRMQHPQFENLQQTEAFRLQELWPRQRQQQQQEEEENVSGLWTESQGRPRSSSTPRPVRPNFLPLREARQLDNNHSCSSECLGVGQKSQRDNFRPRAWSDDAAAGKRLGKLTELDRQLIAYFINRQKQGVNTSSGVQDTSDPVRRDQLTALGAQYQGQQRRQSSPQHANLQTMLLPPPTEDARPTTLQASRPHPVTYVPVPAGGALGHGMYLHAIPSCNSSLYLHAVAGSCTGLQTPNIPKSGTEGHSTSAGSDVASPGHFVTFACLSTV</sequence>
<gene>
    <name evidence="10" type="ORF">C0Q70_15581</name>
</gene>
<feature type="region of interest" description="Disordered" evidence="7">
    <location>
        <begin position="1368"/>
        <end position="1408"/>
    </location>
</feature>
<evidence type="ECO:0000313" key="11">
    <source>
        <dbReference type="Proteomes" id="UP000245119"/>
    </source>
</evidence>
<dbReference type="InterPro" id="IPR028082">
    <property type="entry name" value="Peripla_BP_I"/>
</dbReference>
<evidence type="ECO:0000256" key="1">
    <source>
        <dbReference type="ARBA" id="ARBA00004141"/>
    </source>
</evidence>
<feature type="domain" description="Receptor ligand binding region" evidence="9">
    <location>
        <begin position="649"/>
        <end position="1017"/>
    </location>
</feature>
<feature type="compositionally biased region" description="Low complexity" evidence="7">
    <location>
        <begin position="1185"/>
        <end position="1195"/>
    </location>
</feature>
<keyword evidence="11" id="KW-1185">Reference proteome</keyword>
<dbReference type="PRINTS" id="PR00248">
    <property type="entry name" value="GPCRMGR"/>
</dbReference>
<evidence type="ECO:0000313" key="10">
    <source>
        <dbReference type="EMBL" id="PVD25083.1"/>
    </source>
</evidence>
<evidence type="ECO:0000256" key="3">
    <source>
        <dbReference type="ARBA" id="ARBA00022989"/>
    </source>
</evidence>
<dbReference type="InterPro" id="IPR050726">
    <property type="entry name" value="mGluR"/>
</dbReference>
<accession>A0A2T7NV91</accession>
<reference evidence="10 11" key="1">
    <citation type="submission" date="2018-04" db="EMBL/GenBank/DDBJ databases">
        <title>The genome of golden apple snail Pomacea canaliculata provides insight into stress tolerance and invasive adaptation.</title>
        <authorList>
            <person name="Liu C."/>
            <person name="Liu B."/>
            <person name="Ren Y."/>
            <person name="Zhang Y."/>
            <person name="Wang H."/>
            <person name="Li S."/>
            <person name="Jiang F."/>
            <person name="Yin L."/>
            <person name="Zhang G."/>
            <person name="Qian W."/>
            <person name="Fan W."/>
        </authorList>
    </citation>
    <scope>NUCLEOTIDE SEQUENCE [LARGE SCALE GENOMIC DNA]</scope>
    <source>
        <strain evidence="10">SZHN2017</strain>
        <tissue evidence="10">Muscle</tissue>
    </source>
</reference>
<dbReference type="GO" id="GO:0016020">
    <property type="term" value="C:membrane"/>
    <property type="evidence" value="ECO:0007669"/>
    <property type="project" value="UniProtKB-SubCell"/>
</dbReference>
<name>A0A2T7NV91_POMCA</name>
<dbReference type="Gene3D" id="3.40.50.2300">
    <property type="match status" value="4"/>
</dbReference>
<dbReference type="OrthoDB" id="425344at2759"/>
<evidence type="ECO:0000256" key="6">
    <source>
        <dbReference type="ARBA" id="ARBA00023180"/>
    </source>
</evidence>
<evidence type="ECO:0000256" key="5">
    <source>
        <dbReference type="ARBA" id="ARBA00023170"/>
    </source>
</evidence>
<feature type="transmembrane region" description="Helical" evidence="8">
    <location>
        <begin position="46"/>
        <end position="66"/>
    </location>
</feature>
<feature type="compositionally biased region" description="Polar residues" evidence="7">
    <location>
        <begin position="1205"/>
        <end position="1220"/>
    </location>
</feature>
<feature type="non-terminal residue" evidence="10">
    <location>
        <position position="1"/>
    </location>
</feature>
<dbReference type="PANTHER" id="PTHR24060">
    <property type="entry name" value="METABOTROPIC GLUTAMATE RECEPTOR"/>
    <property type="match status" value="1"/>
</dbReference>